<reference evidence="6 7" key="1">
    <citation type="submission" date="2019-11" db="EMBL/GenBank/DDBJ databases">
        <authorList>
            <person name="He Y."/>
        </authorList>
    </citation>
    <scope>NUCLEOTIDE SEQUENCE [LARGE SCALE GENOMIC DNA]</scope>
    <source>
        <strain evidence="6 7">SCSIO 58843</strain>
    </source>
</reference>
<evidence type="ECO:0000256" key="2">
    <source>
        <dbReference type="ARBA" id="ARBA00022643"/>
    </source>
</evidence>
<keyword evidence="7" id="KW-1185">Reference proteome</keyword>
<gene>
    <name evidence="6" type="ORF">GH723_07130</name>
</gene>
<keyword evidence="3" id="KW-0560">Oxidoreductase</keyword>
<evidence type="ECO:0000259" key="5">
    <source>
        <dbReference type="Pfam" id="PF00881"/>
    </source>
</evidence>
<protein>
    <submittedName>
        <fullName evidence="6">Nitroreductase</fullName>
    </submittedName>
</protein>
<dbReference type="KEGG" id="atq:GH723_07130"/>
<evidence type="ECO:0000256" key="3">
    <source>
        <dbReference type="ARBA" id="ARBA00023002"/>
    </source>
</evidence>
<dbReference type="RefSeq" id="WP_153759008.1">
    <property type="nucleotide sequence ID" value="NZ_CP045851.1"/>
</dbReference>
<dbReference type="GO" id="GO:0016491">
    <property type="term" value="F:oxidoreductase activity"/>
    <property type="evidence" value="ECO:0007669"/>
    <property type="project" value="UniProtKB-KW"/>
</dbReference>
<name>A0A5Q2RM14_9ACTN</name>
<keyword evidence="1" id="KW-0285">Flavoprotein</keyword>
<feature type="region of interest" description="Disordered" evidence="4">
    <location>
        <begin position="212"/>
        <end position="237"/>
    </location>
</feature>
<accession>A0A5Q2RM14</accession>
<proteinExistence type="predicted"/>
<dbReference type="InterPro" id="IPR000415">
    <property type="entry name" value="Nitroreductase-like"/>
</dbReference>
<feature type="domain" description="Nitroreductase" evidence="5">
    <location>
        <begin position="15"/>
        <end position="189"/>
    </location>
</feature>
<keyword evidence="2" id="KW-0288">FMN</keyword>
<evidence type="ECO:0000313" key="6">
    <source>
        <dbReference type="EMBL" id="QGG94900.1"/>
    </source>
</evidence>
<dbReference type="PANTHER" id="PTHR23026">
    <property type="entry name" value="NADPH NITROREDUCTASE"/>
    <property type="match status" value="1"/>
</dbReference>
<sequence length="237" mass="25673">MAEALPDAEAVLDAIATTRAIRRYTDDPIPEGDLARILFAATRGPSGSNRQGFRFVVLRDGPAATRAKAVLGEAFRRGWSSKRTGDGYDEGTGVRDDSPKARTARAMQHFVDHFEATPVVVLACQQHKRGHITDGASIYPACQNLLLAARALGYGGVMTMWHGFVEDELREILGIPDDVDLMATIPLGRPQGAHGPVRRRPLGELVHDDRWGGEAPWAVDPPGTRHTGAGPRRAGDR</sequence>
<dbReference type="InterPro" id="IPR029479">
    <property type="entry name" value="Nitroreductase"/>
</dbReference>
<evidence type="ECO:0000256" key="4">
    <source>
        <dbReference type="SAM" id="MobiDB-lite"/>
    </source>
</evidence>
<dbReference type="Proteomes" id="UP000334019">
    <property type="component" value="Chromosome"/>
</dbReference>
<dbReference type="PANTHER" id="PTHR23026:SF90">
    <property type="entry name" value="IODOTYROSINE DEIODINASE 1"/>
    <property type="match status" value="1"/>
</dbReference>
<evidence type="ECO:0000313" key="7">
    <source>
        <dbReference type="Proteomes" id="UP000334019"/>
    </source>
</evidence>
<dbReference type="EMBL" id="CP045851">
    <property type="protein sequence ID" value="QGG94900.1"/>
    <property type="molecule type" value="Genomic_DNA"/>
</dbReference>
<dbReference type="SUPFAM" id="SSF55469">
    <property type="entry name" value="FMN-dependent nitroreductase-like"/>
    <property type="match status" value="1"/>
</dbReference>
<dbReference type="AlphaFoldDB" id="A0A5Q2RM14"/>
<dbReference type="Pfam" id="PF00881">
    <property type="entry name" value="Nitroreductase"/>
    <property type="match status" value="1"/>
</dbReference>
<organism evidence="6 7">
    <name type="scientific">Actinomarinicola tropica</name>
    <dbReference type="NCBI Taxonomy" id="2789776"/>
    <lineage>
        <taxon>Bacteria</taxon>
        <taxon>Bacillati</taxon>
        <taxon>Actinomycetota</taxon>
        <taxon>Acidimicrobiia</taxon>
        <taxon>Acidimicrobiales</taxon>
        <taxon>Iamiaceae</taxon>
        <taxon>Actinomarinicola</taxon>
    </lineage>
</organism>
<evidence type="ECO:0000256" key="1">
    <source>
        <dbReference type="ARBA" id="ARBA00022630"/>
    </source>
</evidence>
<dbReference type="InterPro" id="IPR050627">
    <property type="entry name" value="Nitroreductase/BluB"/>
</dbReference>
<dbReference type="Gene3D" id="3.40.109.10">
    <property type="entry name" value="NADH Oxidase"/>
    <property type="match status" value="1"/>
</dbReference>